<dbReference type="Gene3D" id="3.10.105.10">
    <property type="entry name" value="Dipeptide-binding Protein, Domain 3"/>
    <property type="match status" value="1"/>
</dbReference>
<dbReference type="PANTHER" id="PTHR30290">
    <property type="entry name" value="PERIPLASMIC BINDING COMPONENT OF ABC TRANSPORTER"/>
    <property type="match status" value="1"/>
</dbReference>
<evidence type="ECO:0000256" key="4">
    <source>
        <dbReference type="ARBA" id="ARBA00022729"/>
    </source>
</evidence>
<dbReference type="OrthoDB" id="7318145at2"/>
<name>A0A255Z4U2_9PROT</name>
<dbReference type="Proteomes" id="UP000216998">
    <property type="component" value="Unassembled WGS sequence"/>
</dbReference>
<keyword evidence="3" id="KW-0813">Transport</keyword>
<dbReference type="InterPro" id="IPR030678">
    <property type="entry name" value="Peptide/Ni-bd"/>
</dbReference>
<dbReference type="InterPro" id="IPR039424">
    <property type="entry name" value="SBP_5"/>
</dbReference>
<keyword evidence="7" id="KW-1185">Reference proteome</keyword>
<dbReference type="EMBL" id="NOXU01000022">
    <property type="protein sequence ID" value="OYQ36543.1"/>
    <property type="molecule type" value="Genomic_DNA"/>
</dbReference>
<proteinExistence type="inferred from homology"/>
<evidence type="ECO:0000256" key="3">
    <source>
        <dbReference type="ARBA" id="ARBA00022448"/>
    </source>
</evidence>
<dbReference type="PIRSF" id="PIRSF002741">
    <property type="entry name" value="MppA"/>
    <property type="match status" value="1"/>
</dbReference>
<gene>
    <name evidence="6" type="ORF">CHU95_04840</name>
</gene>
<keyword evidence="4" id="KW-0732">Signal</keyword>
<protein>
    <recommendedName>
        <fullName evidence="5">Solute-binding protein family 5 domain-containing protein</fullName>
    </recommendedName>
</protein>
<accession>A0A255Z4U2</accession>
<evidence type="ECO:0000313" key="7">
    <source>
        <dbReference type="Proteomes" id="UP000216998"/>
    </source>
</evidence>
<feature type="domain" description="Solute-binding protein family 5" evidence="5">
    <location>
        <begin position="71"/>
        <end position="436"/>
    </location>
</feature>
<dbReference type="GO" id="GO:0030288">
    <property type="term" value="C:outer membrane-bounded periplasmic space"/>
    <property type="evidence" value="ECO:0007669"/>
    <property type="project" value="UniProtKB-ARBA"/>
</dbReference>
<comment type="subcellular location">
    <subcellularLocation>
        <location evidence="1">Periplasm</location>
    </subcellularLocation>
</comment>
<dbReference type="PANTHER" id="PTHR30290:SF10">
    <property type="entry name" value="PERIPLASMIC OLIGOPEPTIDE-BINDING PROTEIN-RELATED"/>
    <property type="match status" value="1"/>
</dbReference>
<comment type="similarity">
    <text evidence="2">Belongs to the bacterial solute-binding protein 5 family.</text>
</comment>
<organism evidence="6 7">
    <name type="scientific">Niveispirillum lacus</name>
    <dbReference type="NCBI Taxonomy" id="1981099"/>
    <lineage>
        <taxon>Bacteria</taxon>
        <taxon>Pseudomonadati</taxon>
        <taxon>Pseudomonadota</taxon>
        <taxon>Alphaproteobacteria</taxon>
        <taxon>Rhodospirillales</taxon>
        <taxon>Azospirillaceae</taxon>
        <taxon>Niveispirillum</taxon>
    </lineage>
</organism>
<dbReference type="GO" id="GO:1904680">
    <property type="term" value="F:peptide transmembrane transporter activity"/>
    <property type="evidence" value="ECO:0007669"/>
    <property type="project" value="TreeGrafter"/>
</dbReference>
<evidence type="ECO:0000259" key="5">
    <source>
        <dbReference type="Pfam" id="PF00496"/>
    </source>
</evidence>
<dbReference type="Gene3D" id="3.40.190.10">
    <property type="entry name" value="Periplasmic binding protein-like II"/>
    <property type="match status" value="1"/>
</dbReference>
<dbReference type="FunFam" id="3.90.76.10:FF:000001">
    <property type="entry name" value="Oligopeptide ABC transporter substrate-binding protein"/>
    <property type="match status" value="1"/>
</dbReference>
<dbReference type="InterPro" id="IPR000914">
    <property type="entry name" value="SBP_5_dom"/>
</dbReference>
<evidence type="ECO:0000313" key="6">
    <source>
        <dbReference type="EMBL" id="OYQ36543.1"/>
    </source>
</evidence>
<dbReference type="Pfam" id="PF00496">
    <property type="entry name" value="SBP_bac_5"/>
    <property type="match status" value="1"/>
</dbReference>
<dbReference type="SUPFAM" id="SSF53850">
    <property type="entry name" value="Periplasmic binding protein-like II"/>
    <property type="match status" value="1"/>
</dbReference>
<dbReference type="GO" id="GO:0043190">
    <property type="term" value="C:ATP-binding cassette (ABC) transporter complex"/>
    <property type="evidence" value="ECO:0007669"/>
    <property type="project" value="InterPro"/>
</dbReference>
<reference evidence="6 7" key="1">
    <citation type="submission" date="2017-07" db="EMBL/GenBank/DDBJ databases">
        <title>Niveispirillum cyanobacteriorum sp. nov., isolated from cyanobacterial aggregates in a eutrophic lake.</title>
        <authorList>
            <person name="Cai H."/>
        </authorList>
    </citation>
    <scope>NUCLEOTIDE SEQUENCE [LARGE SCALE GENOMIC DNA]</scope>
    <source>
        <strain evidence="7">TH1-14</strain>
    </source>
</reference>
<comment type="caution">
    <text evidence="6">The sequence shown here is derived from an EMBL/GenBank/DDBJ whole genome shotgun (WGS) entry which is preliminary data.</text>
</comment>
<evidence type="ECO:0000256" key="1">
    <source>
        <dbReference type="ARBA" id="ARBA00004418"/>
    </source>
</evidence>
<dbReference type="Gene3D" id="3.90.76.10">
    <property type="entry name" value="Dipeptide-binding Protein, Domain 1"/>
    <property type="match status" value="1"/>
</dbReference>
<dbReference type="AlphaFoldDB" id="A0A255Z4U2"/>
<dbReference type="GO" id="GO:0015833">
    <property type="term" value="P:peptide transport"/>
    <property type="evidence" value="ECO:0007669"/>
    <property type="project" value="TreeGrafter"/>
</dbReference>
<sequence length="526" mass="58530">MDQGLTMLRRLLTLLICLFCVLPAAAGTVLRVGNGPDSESLDPHRAVGAGDSRILTALFEGLLTPDAAGRMVPGAAERWSVSDDGLTYTFTLRADGRWSDGTPVTAADFVWSWRRAVDPATRPLFADFLYPVLNAEEIAAGKLPPDRLGVTALDDHVFQVRLKAPKPNFTDYLYHRATYPVHRPSLEKHGVGFARAGNLVSNGAYMLIEQVPQSHVTVARNPHFHSAASVAYETVRFYTTEDSQAELRRFRAGELDITETVPSGQIEWVRENLPDDLHLAPRAGINFIAPNMRNEPWKSNRALRLALSLAIDREGIARRVLRDGEPAFTFVPLGLPDYVPAIPPQAGWSQEARDALARTLFKEAGYGPERPLTVNLLYATREANKQIAVAIAARWQSVLGVRTVLENQESKVVLSRMRDGSYPDLLLREWFWVFPEKYLEIMRSREQRNGNGYQNPAFDAAMETADRAVSRDDFAQALQRAEDIVLADAALMPVTFATSRHLVSPRVGGWVDNLRDSHPVRHLAPQ</sequence>
<evidence type="ECO:0000256" key="2">
    <source>
        <dbReference type="ARBA" id="ARBA00005695"/>
    </source>
</evidence>
<dbReference type="CDD" id="cd08504">
    <property type="entry name" value="PBP2_OppA"/>
    <property type="match status" value="1"/>
</dbReference>